<dbReference type="InterPro" id="IPR003615">
    <property type="entry name" value="HNH_nuc"/>
</dbReference>
<name>A0A1I4HMG3_9RHOB</name>
<keyword evidence="3" id="KW-1185">Reference proteome</keyword>
<proteinExistence type="predicted"/>
<dbReference type="AlphaFoldDB" id="A0A1I4HMG3"/>
<dbReference type="InterPro" id="IPR044930">
    <property type="entry name" value="Homing_endonuclease_His-Me"/>
</dbReference>
<evidence type="ECO:0000313" key="2">
    <source>
        <dbReference type="EMBL" id="SFL42606.1"/>
    </source>
</evidence>
<organism evidence="2 3">
    <name type="scientific">Loktanella salsilacus</name>
    <dbReference type="NCBI Taxonomy" id="195913"/>
    <lineage>
        <taxon>Bacteria</taxon>
        <taxon>Pseudomonadati</taxon>
        <taxon>Pseudomonadota</taxon>
        <taxon>Alphaproteobacteria</taxon>
        <taxon>Rhodobacterales</taxon>
        <taxon>Roseobacteraceae</taxon>
        <taxon>Loktanella</taxon>
    </lineage>
</organism>
<dbReference type="EMBL" id="FOTF01000018">
    <property type="protein sequence ID" value="SFL42606.1"/>
    <property type="molecule type" value="Genomic_DNA"/>
</dbReference>
<accession>A0A1I4HMG3</accession>
<dbReference type="InterPro" id="IPR044925">
    <property type="entry name" value="His-Me_finger_sf"/>
</dbReference>
<gene>
    <name evidence="2" type="ORF">SAMN04488004_11835</name>
</gene>
<keyword evidence="2" id="KW-0378">Hydrolase</keyword>
<sequence length="97" mass="11455">MRGLPTFLRSRLPTRTAAWSRIRSAPRKIMFNGRQVAAYRFVYCVLTGSVLTEDQVVRHRCHNRRCVNPEHLIEGTRADNKRDDYDHWANGTDYRHL</sequence>
<keyword evidence="2" id="KW-0255">Endonuclease</keyword>
<dbReference type="SUPFAM" id="SSF54060">
    <property type="entry name" value="His-Me finger endonucleases"/>
    <property type="match status" value="1"/>
</dbReference>
<reference evidence="3" key="1">
    <citation type="submission" date="2016-10" db="EMBL/GenBank/DDBJ databases">
        <authorList>
            <person name="Varghese N."/>
            <person name="Submissions S."/>
        </authorList>
    </citation>
    <scope>NUCLEOTIDE SEQUENCE [LARGE SCALE GENOMIC DNA]</scope>
    <source>
        <strain evidence="3">DSM 16199</strain>
    </source>
</reference>
<dbReference type="Pfam" id="PF13392">
    <property type="entry name" value="HNH_3"/>
    <property type="match status" value="1"/>
</dbReference>
<evidence type="ECO:0000259" key="1">
    <source>
        <dbReference type="Pfam" id="PF13392"/>
    </source>
</evidence>
<dbReference type="Proteomes" id="UP000199550">
    <property type="component" value="Unassembled WGS sequence"/>
</dbReference>
<dbReference type="GO" id="GO:0004519">
    <property type="term" value="F:endonuclease activity"/>
    <property type="evidence" value="ECO:0007669"/>
    <property type="project" value="UniProtKB-KW"/>
</dbReference>
<feature type="domain" description="HNH nuclease" evidence="1">
    <location>
        <begin position="53"/>
        <end position="82"/>
    </location>
</feature>
<evidence type="ECO:0000313" key="3">
    <source>
        <dbReference type="Proteomes" id="UP000199550"/>
    </source>
</evidence>
<dbReference type="Gene3D" id="3.90.75.10">
    <property type="entry name" value="Homing Intron 3 (I-ppo) Encoded Endonuclease, Chain A"/>
    <property type="match status" value="1"/>
</dbReference>
<keyword evidence="2" id="KW-0540">Nuclease</keyword>
<protein>
    <submittedName>
        <fullName evidence="2">HNH endonuclease</fullName>
    </submittedName>
</protein>